<keyword evidence="3" id="KW-0804">Transcription</keyword>
<dbReference type="STRING" id="180197.SAMN02982919_02749"/>
<dbReference type="GO" id="GO:0003700">
    <property type="term" value="F:DNA-binding transcription factor activity"/>
    <property type="evidence" value="ECO:0007669"/>
    <property type="project" value="InterPro"/>
</dbReference>
<dbReference type="Pfam" id="PF12833">
    <property type="entry name" value="HTH_18"/>
    <property type="match status" value="1"/>
</dbReference>
<evidence type="ECO:0000313" key="5">
    <source>
        <dbReference type="EMBL" id="SER63928.1"/>
    </source>
</evidence>
<feature type="domain" description="HTH araC/xylS-type" evidence="4">
    <location>
        <begin position="227"/>
        <end position="324"/>
    </location>
</feature>
<keyword evidence="2" id="KW-0238">DNA-binding</keyword>
<dbReference type="Proteomes" id="UP000199766">
    <property type="component" value="Unassembled WGS sequence"/>
</dbReference>
<dbReference type="InterPro" id="IPR020449">
    <property type="entry name" value="Tscrpt_reg_AraC-type_HTH"/>
</dbReference>
<evidence type="ECO:0000256" key="3">
    <source>
        <dbReference type="ARBA" id="ARBA00023163"/>
    </source>
</evidence>
<evidence type="ECO:0000259" key="4">
    <source>
        <dbReference type="PROSITE" id="PS01124"/>
    </source>
</evidence>
<sequence>MAFVQAIVYACERAKIDPAPLLQQAQIAPTQLENPQARITAWQFERLSDVAMRTLDDEALGWFERRLPWGSYGMLVRASISSPTLGVALRRWCRHHNLLTEAIALRLETRDGLATLSLTERQDLGMLREFCLVSVLRNVHGVACWLIDSRIPLQGAQFPFRAPAHQDVYPLLFPGPVQWGTAPAVLRFDARYLALPLARDEAALRQMLQRALPLTVLQYRRDRLLVQRVRQVLAADPGASHSAEALAVRLHLSPRTLHRQLKEEGASLQALKDEVRRERAISLLHRTDRPIKQVAHDTGFTNDKSFIRAFRAWTGQSPAEFRRSARQGA</sequence>
<dbReference type="PANTHER" id="PTHR47894:SF1">
    <property type="entry name" value="HTH-TYPE TRANSCRIPTIONAL REGULATOR VQSM"/>
    <property type="match status" value="1"/>
</dbReference>
<protein>
    <submittedName>
        <fullName evidence="5">Transcriptional regulator, AraC family</fullName>
    </submittedName>
</protein>
<gene>
    <name evidence="5" type="ORF">SAMN02982919_02749</name>
</gene>
<dbReference type="GO" id="GO:0000976">
    <property type="term" value="F:transcription cis-regulatory region binding"/>
    <property type="evidence" value="ECO:0007669"/>
    <property type="project" value="TreeGrafter"/>
</dbReference>
<dbReference type="EMBL" id="FOGD01000011">
    <property type="protein sequence ID" value="SER63928.1"/>
    <property type="molecule type" value="Genomic_DNA"/>
</dbReference>
<dbReference type="Gene3D" id="1.10.10.60">
    <property type="entry name" value="Homeodomain-like"/>
    <property type="match status" value="1"/>
</dbReference>
<dbReference type="GO" id="GO:0005829">
    <property type="term" value="C:cytosol"/>
    <property type="evidence" value="ECO:0007669"/>
    <property type="project" value="TreeGrafter"/>
</dbReference>
<evidence type="ECO:0000313" key="6">
    <source>
        <dbReference type="Proteomes" id="UP000199766"/>
    </source>
</evidence>
<accession>A0A1H9QTZ7</accession>
<dbReference type="Pfam" id="PF12625">
    <property type="entry name" value="Arabinose_bd"/>
    <property type="match status" value="1"/>
</dbReference>
<organism evidence="5 6">
    <name type="scientific">Giesbergeria anulus</name>
    <dbReference type="NCBI Taxonomy" id="180197"/>
    <lineage>
        <taxon>Bacteria</taxon>
        <taxon>Pseudomonadati</taxon>
        <taxon>Pseudomonadota</taxon>
        <taxon>Betaproteobacteria</taxon>
        <taxon>Burkholderiales</taxon>
        <taxon>Comamonadaceae</taxon>
        <taxon>Giesbergeria</taxon>
    </lineage>
</organism>
<dbReference type="PRINTS" id="PR00032">
    <property type="entry name" value="HTHARAC"/>
</dbReference>
<dbReference type="InterPro" id="IPR032687">
    <property type="entry name" value="AraC-type_N"/>
</dbReference>
<dbReference type="PROSITE" id="PS01124">
    <property type="entry name" value="HTH_ARAC_FAMILY_2"/>
    <property type="match status" value="1"/>
</dbReference>
<dbReference type="AlphaFoldDB" id="A0A1H9QTZ7"/>
<dbReference type="InterPro" id="IPR018060">
    <property type="entry name" value="HTH_AraC"/>
</dbReference>
<evidence type="ECO:0000256" key="1">
    <source>
        <dbReference type="ARBA" id="ARBA00023015"/>
    </source>
</evidence>
<dbReference type="SUPFAM" id="SSF46689">
    <property type="entry name" value="Homeodomain-like"/>
    <property type="match status" value="1"/>
</dbReference>
<dbReference type="PANTHER" id="PTHR47894">
    <property type="entry name" value="HTH-TYPE TRANSCRIPTIONAL REGULATOR GADX"/>
    <property type="match status" value="1"/>
</dbReference>
<name>A0A1H9QTZ7_9BURK</name>
<reference evidence="5 6" key="1">
    <citation type="submission" date="2016-10" db="EMBL/GenBank/DDBJ databases">
        <authorList>
            <person name="de Groot N.N."/>
        </authorList>
    </citation>
    <scope>NUCLEOTIDE SEQUENCE [LARGE SCALE GENOMIC DNA]</scope>
    <source>
        <strain evidence="5 6">ATCC 35958</strain>
    </source>
</reference>
<dbReference type="SMART" id="SM00342">
    <property type="entry name" value="HTH_ARAC"/>
    <property type="match status" value="1"/>
</dbReference>
<dbReference type="InterPro" id="IPR009057">
    <property type="entry name" value="Homeodomain-like_sf"/>
</dbReference>
<dbReference type="RefSeq" id="WP_091458629.1">
    <property type="nucleotide sequence ID" value="NZ_FOGD01000011.1"/>
</dbReference>
<keyword evidence="1" id="KW-0805">Transcription regulation</keyword>
<dbReference type="OrthoDB" id="6506763at2"/>
<proteinExistence type="predicted"/>
<keyword evidence="6" id="KW-1185">Reference proteome</keyword>
<evidence type="ECO:0000256" key="2">
    <source>
        <dbReference type="ARBA" id="ARBA00023125"/>
    </source>
</evidence>